<evidence type="ECO:0000256" key="3">
    <source>
        <dbReference type="ARBA" id="ARBA00022801"/>
    </source>
</evidence>
<dbReference type="GO" id="GO:0004252">
    <property type="term" value="F:serine-type endopeptidase activity"/>
    <property type="evidence" value="ECO:0007669"/>
    <property type="project" value="UniProtKB-UniRule"/>
</dbReference>
<evidence type="ECO:0000256" key="4">
    <source>
        <dbReference type="ARBA" id="ARBA00022825"/>
    </source>
</evidence>
<dbReference type="SUPFAM" id="SSF52743">
    <property type="entry name" value="Subtilisin-like"/>
    <property type="match status" value="1"/>
</dbReference>
<sequence length="912" mass="99061">MRHVVILQRTCIFLCAVNGLVTTHTVSQDSPQPTSQLSSSSPSPSRSRLVSSSRSLSSNRTSSSSHRPSSSQEQSTSFVLSINSQQPSSTQLSSLTTGDNTSSLAEYSRLPYLKTGKYTTKLAAKKNSSSPLNTTLHEASKSQALTYNVWTIDSKNETGNEAIWNSFIRLGVYGSDINILGLPPGLSDVDGFQLNMTTEQHTNFKVEGNIDFIAQACETGCQPISNYIAEPPVTKANDSDFSKREWTMQFGRPWDLAYLSQPKMQLEGIGASLADINGRYAYDVSSAEGVTIYMVDTGAIPDHLEFSQIRRRWEWAGPDYTRTRDGPYPDGVQGDYVNANGEPGHGTMMLSLIAGINIGAVKNPLMVIVRAQQDYGPIPALQNIEYVLWHWKNVRNDGRNKIGFISLSIGFWDLGETNMRTKDEEKALTNIKKRLAECIRAGLLPITASGNSGGPVNTWPALFRSTENWAYLNPPLLEVPLPLLVVAGATDTDGKIWDDGRGRGSQTAEFVDLTAPGFNIYAASSFDPQRYVHASGTSQACARTAGVAAYLAGLASVNGGWRPSTSISQRLNDVRSKLLTLAYPRVLNNLALYPLGVWNGMDHIPAPPNTNYIPICGYGYTNQKRDAACPYELESPVTSSSISVPQTSTSFPQTSTSFSQTSTSSVAPTKAASDPLASPYTNIQYANLTVLTGNLFGPAINEVITNGLKGICPPTPNGVNATCDNGKPVTKNVEFMIPGDGNYIIQEGQVSFAPPLSSYDSTESRDGMIAVIALFMENIAKEGEASCETNTSTWEDDDCTPEQKKEKKRDEGSGPGSEPGSKCERSVTMTYCSVPTIVQVEITQDNRVTEFMTIQTSFTIEGLGLVSWLCKEFSAFVGDFMEYVAPELTEEYPQVVGDVDASCVKDLSDWIG</sequence>
<feature type="region of interest" description="Disordered" evidence="6">
    <location>
        <begin position="785"/>
        <end position="824"/>
    </location>
</feature>
<evidence type="ECO:0000256" key="1">
    <source>
        <dbReference type="ARBA" id="ARBA00011073"/>
    </source>
</evidence>
<feature type="signal peptide" evidence="7">
    <location>
        <begin position="1"/>
        <end position="19"/>
    </location>
</feature>
<feature type="chain" id="PRO_5034023443" description="Peptidase S8/S53 domain-containing protein" evidence="7">
    <location>
        <begin position="20"/>
        <end position="912"/>
    </location>
</feature>
<feature type="compositionally biased region" description="Low complexity" evidence="6">
    <location>
        <begin position="27"/>
        <end position="77"/>
    </location>
</feature>
<dbReference type="OrthoDB" id="1896086at2759"/>
<evidence type="ECO:0000256" key="7">
    <source>
        <dbReference type="SAM" id="SignalP"/>
    </source>
</evidence>
<dbReference type="Proteomes" id="UP000664534">
    <property type="component" value="Unassembled WGS sequence"/>
</dbReference>
<dbReference type="InterPro" id="IPR050131">
    <property type="entry name" value="Peptidase_S8_subtilisin-like"/>
</dbReference>
<organism evidence="9 10">
    <name type="scientific">Imshaugia aleurites</name>
    <dbReference type="NCBI Taxonomy" id="172621"/>
    <lineage>
        <taxon>Eukaryota</taxon>
        <taxon>Fungi</taxon>
        <taxon>Dikarya</taxon>
        <taxon>Ascomycota</taxon>
        <taxon>Pezizomycotina</taxon>
        <taxon>Lecanoromycetes</taxon>
        <taxon>OSLEUM clade</taxon>
        <taxon>Lecanoromycetidae</taxon>
        <taxon>Lecanorales</taxon>
        <taxon>Lecanorineae</taxon>
        <taxon>Parmeliaceae</taxon>
        <taxon>Imshaugia</taxon>
    </lineage>
</organism>
<accession>A0A8H3IHD5</accession>
<feature type="compositionally biased region" description="Low complexity" evidence="6">
    <location>
        <begin position="640"/>
        <end position="666"/>
    </location>
</feature>
<comment type="caution">
    <text evidence="9">The sequence shown here is derived from an EMBL/GenBank/DDBJ whole genome shotgun (WGS) entry which is preliminary data.</text>
</comment>
<dbReference type="AlphaFoldDB" id="A0A8H3IHD5"/>
<dbReference type="GO" id="GO:0006508">
    <property type="term" value="P:proteolysis"/>
    <property type="evidence" value="ECO:0007669"/>
    <property type="project" value="UniProtKB-KW"/>
</dbReference>
<evidence type="ECO:0000256" key="2">
    <source>
        <dbReference type="ARBA" id="ARBA00022670"/>
    </source>
</evidence>
<comment type="similarity">
    <text evidence="1 5">Belongs to the peptidase S8 family.</text>
</comment>
<dbReference type="PROSITE" id="PS51892">
    <property type="entry name" value="SUBTILASE"/>
    <property type="match status" value="1"/>
</dbReference>
<reference evidence="9" key="1">
    <citation type="submission" date="2021-03" db="EMBL/GenBank/DDBJ databases">
        <authorList>
            <person name="Tagirdzhanova G."/>
        </authorList>
    </citation>
    <scope>NUCLEOTIDE SEQUENCE</scope>
</reference>
<keyword evidence="4 5" id="KW-0720">Serine protease</keyword>
<proteinExistence type="inferred from homology"/>
<evidence type="ECO:0000256" key="5">
    <source>
        <dbReference type="PROSITE-ProRule" id="PRU01240"/>
    </source>
</evidence>
<evidence type="ECO:0000313" key="10">
    <source>
        <dbReference type="Proteomes" id="UP000664534"/>
    </source>
</evidence>
<keyword evidence="2 5" id="KW-0645">Protease</keyword>
<dbReference type="InterPro" id="IPR000209">
    <property type="entry name" value="Peptidase_S8/S53_dom"/>
</dbReference>
<feature type="domain" description="Peptidase S8/S53" evidence="8">
    <location>
        <begin position="288"/>
        <end position="553"/>
    </location>
</feature>
<dbReference type="Gene3D" id="3.40.50.200">
    <property type="entry name" value="Peptidase S8/S53 domain"/>
    <property type="match status" value="1"/>
</dbReference>
<keyword evidence="7" id="KW-0732">Signal</keyword>
<keyword evidence="3 5" id="KW-0378">Hydrolase</keyword>
<dbReference type="InterPro" id="IPR015500">
    <property type="entry name" value="Peptidase_S8_subtilisin-rel"/>
</dbReference>
<feature type="compositionally biased region" description="Basic and acidic residues" evidence="6">
    <location>
        <begin position="801"/>
        <end position="812"/>
    </location>
</feature>
<dbReference type="Pfam" id="PF00082">
    <property type="entry name" value="Peptidase_S8"/>
    <property type="match status" value="1"/>
</dbReference>
<dbReference type="PANTHER" id="PTHR43806:SF11">
    <property type="entry name" value="CEREVISIN-RELATED"/>
    <property type="match status" value="1"/>
</dbReference>
<evidence type="ECO:0000256" key="6">
    <source>
        <dbReference type="SAM" id="MobiDB-lite"/>
    </source>
</evidence>
<feature type="region of interest" description="Disordered" evidence="6">
    <location>
        <begin position="640"/>
        <end position="670"/>
    </location>
</feature>
<dbReference type="PANTHER" id="PTHR43806">
    <property type="entry name" value="PEPTIDASE S8"/>
    <property type="match status" value="1"/>
</dbReference>
<gene>
    <name evidence="9" type="ORF">IMSHALPRED_002692</name>
</gene>
<feature type="active site" description="Charge relay system" evidence="5">
    <location>
        <position position="296"/>
    </location>
</feature>
<feature type="active site" description="Charge relay system" evidence="5">
    <location>
        <position position="538"/>
    </location>
</feature>
<dbReference type="EMBL" id="CAJPDT010000015">
    <property type="protein sequence ID" value="CAF9915755.1"/>
    <property type="molecule type" value="Genomic_DNA"/>
</dbReference>
<dbReference type="PRINTS" id="PR00723">
    <property type="entry name" value="SUBTILISIN"/>
</dbReference>
<feature type="region of interest" description="Disordered" evidence="6">
    <location>
        <begin position="25"/>
        <end position="82"/>
    </location>
</feature>
<dbReference type="InterPro" id="IPR036852">
    <property type="entry name" value="Peptidase_S8/S53_dom_sf"/>
</dbReference>
<feature type="active site" description="Charge relay system" evidence="5">
    <location>
        <position position="345"/>
    </location>
</feature>
<evidence type="ECO:0000259" key="8">
    <source>
        <dbReference type="Pfam" id="PF00082"/>
    </source>
</evidence>
<evidence type="ECO:0000313" key="9">
    <source>
        <dbReference type="EMBL" id="CAF9915755.1"/>
    </source>
</evidence>
<name>A0A8H3IHD5_9LECA</name>
<protein>
    <recommendedName>
        <fullName evidence="8">Peptidase S8/S53 domain-containing protein</fullName>
    </recommendedName>
</protein>
<keyword evidence="10" id="KW-1185">Reference proteome</keyword>